<dbReference type="SUPFAM" id="SSF55729">
    <property type="entry name" value="Acyl-CoA N-acyltransferases (Nat)"/>
    <property type="match status" value="1"/>
</dbReference>
<protein>
    <submittedName>
        <fullName evidence="3">Acetyltransferase (GNAT) family protein</fullName>
    </submittedName>
</protein>
<dbReference type="InterPro" id="IPR016181">
    <property type="entry name" value="Acyl_CoA_acyltransferase"/>
</dbReference>
<feature type="domain" description="N-acetyltransferase" evidence="1">
    <location>
        <begin position="1"/>
        <end position="99"/>
    </location>
</feature>
<evidence type="ECO:0000313" key="4">
    <source>
        <dbReference type="Proteomes" id="UP000077868"/>
    </source>
</evidence>
<keyword evidence="3" id="KW-0808">Transferase</keyword>
<dbReference type="Proteomes" id="UP000077868">
    <property type="component" value="Chromosome"/>
</dbReference>
<evidence type="ECO:0000259" key="1">
    <source>
        <dbReference type="PROSITE" id="PS51186"/>
    </source>
</evidence>
<dbReference type="EMBL" id="CP015079">
    <property type="protein sequence ID" value="ANH37296.1"/>
    <property type="molecule type" value="Genomic_DNA"/>
</dbReference>
<dbReference type="InterPro" id="IPR045057">
    <property type="entry name" value="Gcn5-rel_NAT"/>
</dbReference>
<dbReference type="GO" id="GO:0016747">
    <property type="term" value="F:acyltransferase activity, transferring groups other than amino-acyl groups"/>
    <property type="evidence" value="ECO:0007669"/>
    <property type="project" value="InterPro"/>
</dbReference>
<dbReference type="STRING" id="1300347.I601_0850"/>
<proteinExistence type="predicted"/>
<dbReference type="PANTHER" id="PTHR31435:SF10">
    <property type="entry name" value="BSR4717 PROTEIN"/>
    <property type="match status" value="1"/>
</dbReference>
<dbReference type="InterPro" id="IPR000182">
    <property type="entry name" value="GNAT_dom"/>
</dbReference>
<feature type="domain" description="N-acetyltransferase" evidence="2">
    <location>
        <begin position="7"/>
        <end position="94"/>
    </location>
</feature>
<gene>
    <name evidence="3" type="ORF">I601_0850</name>
</gene>
<organism evidence="3 4">
    <name type="scientific">Nocardioides dokdonensis FR1436</name>
    <dbReference type="NCBI Taxonomy" id="1300347"/>
    <lineage>
        <taxon>Bacteria</taxon>
        <taxon>Bacillati</taxon>
        <taxon>Actinomycetota</taxon>
        <taxon>Actinomycetes</taxon>
        <taxon>Propionibacteriales</taxon>
        <taxon>Nocardioidaceae</taxon>
        <taxon>Nocardioides</taxon>
    </lineage>
</organism>
<dbReference type="PATRIC" id="fig|1300347.3.peg.851"/>
<dbReference type="PROSITE" id="PS51186">
    <property type="entry name" value="GNAT"/>
    <property type="match status" value="1"/>
</dbReference>
<evidence type="ECO:0000313" key="3">
    <source>
        <dbReference type="EMBL" id="ANH37296.1"/>
    </source>
</evidence>
<dbReference type="Gene3D" id="3.40.630.30">
    <property type="match status" value="1"/>
</dbReference>
<dbReference type="Pfam" id="PF14542">
    <property type="entry name" value="Acetyltransf_CG"/>
    <property type="match status" value="1"/>
</dbReference>
<reference evidence="3 4" key="1">
    <citation type="submission" date="2016-03" db="EMBL/GenBank/DDBJ databases">
        <title>Complete genome sequence of a soil Actinobacterium, Nocardioides dokdonensis FR1436.</title>
        <authorList>
            <person name="Kwon S.-K."/>
            <person name="Kim K."/>
            <person name="Kim J.F."/>
        </authorList>
    </citation>
    <scope>NUCLEOTIDE SEQUENCE [LARGE SCALE GENOMIC DNA]</scope>
    <source>
        <strain evidence="3 4">FR1436</strain>
    </source>
</reference>
<dbReference type="AlphaFoldDB" id="A0A1A9GGW6"/>
<dbReference type="InterPro" id="IPR031165">
    <property type="entry name" value="GNAT_YJDJ"/>
</dbReference>
<accession>A0A1A9GGW6</accession>
<sequence length="110" mass="12316">MPVITVRDNREKNRYEIHDGDQLAGFTDYKLTSAKIAFTHTEVDPAFGGRGLARRLVEFGLDDARERGLAVLPFCPYVRKVIAADPEKCLDLVPAKDRDRFDLPAAEDPA</sequence>
<dbReference type="CDD" id="cd04301">
    <property type="entry name" value="NAT_SF"/>
    <property type="match status" value="1"/>
</dbReference>
<evidence type="ECO:0000259" key="2">
    <source>
        <dbReference type="PROSITE" id="PS51729"/>
    </source>
</evidence>
<dbReference type="PANTHER" id="PTHR31435">
    <property type="entry name" value="PROTEIN NATD1"/>
    <property type="match status" value="1"/>
</dbReference>
<dbReference type="KEGG" id="ndk:I601_0850"/>
<name>A0A1A9GGW6_9ACTN</name>
<keyword evidence="4" id="KW-1185">Reference proteome</keyword>
<dbReference type="OrthoDB" id="5405911at2"/>
<dbReference type="PROSITE" id="PS51729">
    <property type="entry name" value="GNAT_YJDJ"/>
    <property type="match status" value="1"/>
</dbReference>